<name>A0ABU8RKU4_9ACTN</name>
<proteinExistence type="predicted"/>
<feature type="transmembrane region" description="Helical" evidence="1">
    <location>
        <begin position="30"/>
        <end position="48"/>
    </location>
</feature>
<organism evidence="2 3">
    <name type="scientific">Pseudokineococcus basanitobsidens</name>
    <dbReference type="NCBI Taxonomy" id="1926649"/>
    <lineage>
        <taxon>Bacteria</taxon>
        <taxon>Bacillati</taxon>
        <taxon>Actinomycetota</taxon>
        <taxon>Actinomycetes</taxon>
        <taxon>Kineosporiales</taxon>
        <taxon>Kineosporiaceae</taxon>
        <taxon>Pseudokineococcus</taxon>
    </lineage>
</organism>
<sequence length="113" mass="11797">MTLVVVLAHVFGVSWGVVMSHARGPGGTGLLAGAASLLLLVGVAGALALDVSSTLTPAVAGVAAYVLSGAYVWRRSPLLDGEGYWFRVWFVLKDRGDLQAAEDERQDRLAAST</sequence>
<evidence type="ECO:0000256" key="1">
    <source>
        <dbReference type="SAM" id="Phobius"/>
    </source>
</evidence>
<dbReference type="RefSeq" id="WP_339574958.1">
    <property type="nucleotide sequence ID" value="NZ_JBBIAA010000009.1"/>
</dbReference>
<accession>A0ABU8RKU4</accession>
<dbReference type="Proteomes" id="UP001387100">
    <property type="component" value="Unassembled WGS sequence"/>
</dbReference>
<keyword evidence="3" id="KW-1185">Reference proteome</keyword>
<comment type="caution">
    <text evidence="2">The sequence shown here is derived from an EMBL/GenBank/DDBJ whole genome shotgun (WGS) entry which is preliminary data.</text>
</comment>
<feature type="transmembrane region" description="Helical" evidence="1">
    <location>
        <begin position="55"/>
        <end position="73"/>
    </location>
</feature>
<protein>
    <submittedName>
        <fullName evidence="2">Uncharacterized protein</fullName>
    </submittedName>
</protein>
<gene>
    <name evidence="2" type="ORF">WDZ17_09745</name>
</gene>
<keyword evidence="1" id="KW-0472">Membrane</keyword>
<evidence type="ECO:0000313" key="2">
    <source>
        <dbReference type="EMBL" id="MEJ5945573.1"/>
    </source>
</evidence>
<dbReference type="EMBL" id="JBBIAA010000009">
    <property type="protein sequence ID" value="MEJ5945573.1"/>
    <property type="molecule type" value="Genomic_DNA"/>
</dbReference>
<evidence type="ECO:0000313" key="3">
    <source>
        <dbReference type="Proteomes" id="UP001387100"/>
    </source>
</evidence>
<reference evidence="2 3" key="1">
    <citation type="journal article" date="2017" name="Int. J. Syst. Evol. Microbiol.">
        <title>Pseudokineococcus basanitobsidens sp. nov., isolated from volcanic rock.</title>
        <authorList>
            <person name="Lee D.W."/>
            <person name="Park M.Y."/>
            <person name="Kim J.J."/>
            <person name="Kim B.S."/>
        </authorList>
    </citation>
    <scope>NUCLEOTIDE SEQUENCE [LARGE SCALE GENOMIC DNA]</scope>
    <source>
        <strain evidence="2 3">DSM 103726</strain>
    </source>
</reference>
<keyword evidence="1" id="KW-1133">Transmembrane helix</keyword>
<keyword evidence="1" id="KW-0812">Transmembrane</keyword>